<dbReference type="Proteomes" id="UP001642409">
    <property type="component" value="Unassembled WGS sequence"/>
</dbReference>
<evidence type="ECO:0000313" key="9">
    <source>
        <dbReference type="Proteomes" id="UP001642409"/>
    </source>
</evidence>
<evidence type="ECO:0000256" key="4">
    <source>
        <dbReference type="ARBA" id="ARBA00022737"/>
    </source>
</evidence>
<sequence length="343" mass="38426">MSLTKNVFGEDSENEQKPQSVEPKVQDNPFFESSESEPSWVDHDEHEIVQTTNTSAQVKLTRQPDLNISDRSQATIIDIIPHQSGRLVALKSFDGRVRLFQTDGKLLTSVVVPGAKPQGVCFTDTSLFIFTSTNTLIEIDLETLTVNKSDIRNINRTKFISACSFGDYIAVTTQLNQVLLINKRIKQIERTLMTQFRPARICSNSSVLVVSDDKLQFQIFQLQNDKIVTFSFKTNAYISELAINEQILAIGCQNGIVQIFNISKLLINDSSSVTLKTLTTKINAISVQKYIYYSCETTSRVYCYQTQKYIGGGEEMRASSSAWIGDQLVIGKAAGEVRVYKAE</sequence>
<dbReference type="InterPro" id="IPR045161">
    <property type="entry name" value="Utp18"/>
</dbReference>
<dbReference type="InterPro" id="IPR015943">
    <property type="entry name" value="WD40/YVTN_repeat-like_dom_sf"/>
</dbReference>
<dbReference type="SUPFAM" id="SSF101908">
    <property type="entry name" value="Putative isomerase YbhE"/>
    <property type="match status" value="1"/>
</dbReference>
<organism evidence="7">
    <name type="scientific">Hexamita inflata</name>
    <dbReference type="NCBI Taxonomy" id="28002"/>
    <lineage>
        <taxon>Eukaryota</taxon>
        <taxon>Metamonada</taxon>
        <taxon>Diplomonadida</taxon>
        <taxon>Hexamitidae</taxon>
        <taxon>Hexamitinae</taxon>
        <taxon>Hexamita</taxon>
    </lineage>
</organism>
<reference evidence="8 9" key="2">
    <citation type="submission" date="2024-07" db="EMBL/GenBank/DDBJ databases">
        <authorList>
            <person name="Akdeniz Z."/>
        </authorList>
    </citation>
    <scope>NUCLEOTIDE SEQUENCE [LARGE SCALE GENOMIC DNA]</scope>
</reference>
<keyword evidence="3" id="KW-0853">WD repeat</keyword>
<keyword evidence="4" id="KW-0677">Repeat</keyword>
<keyword evidence="5" id="KW-0539">Nucleus</keyword>
<dbReference type="PANTHER" id="PTHR18359:SF0">
    <property type="entry name" value="U3 SMALL NUCLEOLAR RNA-ASSOCIATED PROTEIN 18 HOMOLOG"/>
    <property type="match status" value="1"/>
</dbReference>
<dbReference type="EMBL" id="CAXDID020000215">
    <property type="protein sequence ID" value="CAL6057731.1"/>
    <property type="molecule type" value="Genomic_DNA"/>
</dbReference>
<proteinExistence type="predicted"/>
<evidence type="ECO:0000313" key="8">
    <source>
        <dbReference type="EMBL" id="CAL6057731.1"/>
    </source>
</evidence>
<comment type="caution">
    <text evidence="7">The sequence shown here is derived from an EMBL/GenBank/DDBJ whole genome shotgun (WGS) entry which is preliminary data.</text>
</comment>
<dbReference type="Gene3D" id="2.130.10.10">
    <property type="entry name" value="YVTN repeat-like/Quinoprotein amine dehydrogenase"/>
    <property type="match status" value="1"/>
</dbReference>
<accession>A0AA86NDF6</accession>
<reference evidence="7" key="1">
    <citation type="submission" date="2023-06" db="EMBL/GenBank/DDBJ databases">
        <authorList>
            <person name="Kurt Z."/>
        </authorList>
    </citation>
    <scope>NUCLEOTIDE SEQUENCE</scope>
</reference>
<feature type="region of interest" description="Disordered" evidence="6">
    <location>
        <begin position="1"/>
        <end position="41"/>
    </location>
</feature>
<protein>
    <submittedName>
        <fullName evidence="7">WD40 domain-containing protein</fullName>
    </submittedName>
    <submittedName>
        <fullName evidence="8">WD40_domain-containing protein</fullName>
    </submittedName>
</protein>
<dbReference type="AlphaFoldDB" id="A0AA86NDF6"/>
<evidence type="ECO:0000256" key="3">
    <source>
        <dbReference type="ARBA" id="ARBA00022574"/>
    </source>
</evidence>
<dbReference type="GO" id="GO:0006364">
    <property type="term" value="P:rRNA processing"/>
    <property type="evidence" value="ECO:0007669"/>
    <property type="project" value="UniProtKB-KW"/>
</dbReference>
<evidence type="ECO:0000256" key="6">
    <source>
        <dbReference type="SAM" id="MobiDB-lite"/>
    </source>
</evidence>
<evidence type="ECO:0000313" key="7">
    <source>
        <dbReference type="EMBL" id="CAI9917717.1"/>
    </source>
</evidence>
<comment type="subcellular location">
    <subcellularLocation>
        <location evidence="1">Nucleus</location>
        <location evidence="1">Nucleolus</location>
    </subcellularLocation>
</comment>
<evidence type="ECO:0000256" key="2">
    <source>
        <dbReference type="ARBA" id="ARBA00022552"/>
    </source>
</evidence>
<dbReference type="PANTHER" id="PTHR18359">
    <property type="entry name" value="WD-REPEAT PROTEIN-RELATED"/>
    <property type="match status" value="1"/>
</dbReference>
<dbReference type="GO" id="GO:0032040">
    <property type="term" value="C:small-subunit processome"/>
    <property type="evidence" value="ECO:0007669"/>
    <property type="project" value="TreeGrafter"/>
</dbReference>
<keyword evidence="2" id="KW-0698">rRNA processing</keyword>
<evidence type="ECO:0000256" key="5">
    <source>
        <dbReference type="ARBA" id="ARBA00023242"/>
    </source>
</evidence>
<name>A0AA86NDF6_9EUKA</name>
<feature type="compositionally biased region" description="Low complexity" evidence="6">
    <location>
        <begin position="29"/>
        <end position="39"/>
    </location>
</feature>
<keyword evidence="9" id="KW-1185">Reference proteome</keyword>
<gene>
    <name evidence="8" type="ORF">HINF_LOCUS47649</name>
    <name evidence="7" type="ORF">HINF_LOCUS5362</name>
</gene>
<evidence type="ECO:0000256" key="1">
    <source>
        <dbReference type="ARBA" id="ARBA00004604"/>
    </source>
</evidence>
<dbReference type="EMBL" id="CATOUU010000137">
    <property type="protein sequence ID" value="CAI9917717.1"/>
    <property type="molecule type" value="Genomic_DNA"/>
</dbReference>
<dbReference type="GO" id="GO:0034388">
    <property type="term" value="C:Pwp2p-containing subcomplex of 90S preribosome"/>
    <property type="evidence" value="ECO:0007669"/>
    <property type="project" value="TreeGrafter"/>
</dbReference>